<name>A0A1G6B8F7_9BACT</name>
<evidence type="ECO:0000313" key="2">
    <source>
        <dbReference type="Proteomes" id="UP000198771"/>
    </source>
</evidence>
<organism evidence="1 2">
    <name type="scientific">Desulfonatronum thiosulfatophilum</name>
    <dbReference type="NCBI Taxonomy" id="617002"/>
    <lineage>
        <taxon>Bacteria</taxon>
        <taxon>Pseudomonadati</taxon>
        <taxon>Thermodesulfobacteriota</taxon>
        <taxon>Desulfovibrionia</taxon>
        <taxon>Desulfovibrionales</taxon>
        <taxon>Desulfonatronaceae</taxon>
        <taxon>Desulfonatronum</taxon>
    </lineage>
</organism>
<proteinExistence type="predicted"/>
<dbReference type="NCBIfam" id="TIGR04358">
    <property type="entry name" value="XXXCH_domain"/>
    <property type="match status" value="1"/>
</dbReference>
<protein>
    <submittedName>
        <fullName evidence="1">XXXCH domain-containing protein</fullName>
    </submittedName>
</protein>
<accession>A0A1G6B8F7</accession>
<gene>
    <name evidence="1" type="ORF">SAMN05660653_00794</name>
</gene>
<dbReference type="EMBL" id="FMXO01000004">
    <property type="protein sequence ID" value="SDB16930.1"/>
    <property type="molecule type" value="Genomic_DNA"/>
</dbReference>
<dbReference type="STRING" id="617002.SAMN05660653_00794"/>
<sequence>MNFAAHKNQMRELFASLQQTAESGELPTLNDVTAFLHLSEKMTMHADDSWHSEAEDFLHLTRQLLMVVKKRNIQEAVLLIDALHDAQTFCHKTFRVEG</sequence>
<keyword evidence="2" id="KW-1185">Reference proteome</keyword>
<reference evidence="1 2" key="1">
    <citation type="submission" date="2016-10" db="EMBL/GenBank/DDBJ databases">
        <authorList>
            <person name="de Groot N.N."/>
        </authorList>
    </citation>
    <scope>NUCLEOTIDE SEQUENCE [LARGE SCALE GENOMIC DNA]</scope>
    <source>
        <strain evidence="1 2">ASO4-2</strain>
    </source>
</reference>
<dbReference type="Proteomes" id="UP000198771">
    <property type="component" value="Unassembled WGS sequence"/>
</dbReference>
<evidence type="ECO:0000313" key="1">
    <source>
        <dbReference type="EMBL" id="SDB16930.1"/>
    </source>
</evidence>
<dbReference type="AlphaFoldDB" id="A0A1G6B8F7"/>
<dbReference type="InterPro" id="IPR027588">
    <property type="entry name" value="XXXCH_dom_fam"/>
</dbReference>